<dbReference type="PANTHER" id="PTHR48027">
    <property type="entry name" value="HETEROGENEOUS NUCLEAR RIBONUCLEOPROTEIN 87F-RELATED"/>
    <property type="match status" value="1"/>
</dbReference>
<feature type="domain" description="RRM" evidence="3">
    <location>
        <begin position="49"/>
        <end position="127"/>
    </location>
</feature>
<evidence type="ECO:0000313" key="4">
    <source>
        <dbReference type="EMBL" id="KAL3536075.1"/>
    </source>
</evidence>
<evidence type="ECO:0000256" key="2">
    <source>
        <dbReference type="PROSITE-ProRule" id="PRU00176"/>
    </source>
</evidence>
<dbReference type="AlphaFoldDB" id="A0ABD3AY86"/>
<organism evidence="4 5">
    <name type="scientific">Cinchona calisaya</name>
    <dbReference type="NCBI Taxonomy" id="153742"/>
    <lineage>
        <taxon>Eukaryota</taxon>
        <taxon>Viridiplantae</taxon>
        <taxon>Streptophyta</taxon>
        <taxon>Embryophyta</taxon>
        <taxon>Tracheophyta</taxon>
        <taxon>Spermatophyta</taxon>
        <taxon>Magnoliopsida</taxon>
        <taxon>eudicotyledons</taxon>
        <taxon>Gunneridae</taxon>
        <taxon>Pentapetalae</taxon>
        <taxon>asterids</taxon>
        <taxon>lamiids</taxon>
        <taxon>Gentianales</taxon>
        <taxon>Rubiaceae</taxon>
        <taxon>Cinchonoideae</taxon>
        <taxon>Cinchoneae</taxon>
        <taxon>Cinchona</taxon>
    </lineage>
</organism>
<evidence type="ECO:0000313" key="5">
    <source>
        <dbReference type="Proteomes" id="UP001630127"/>
    </source>
</evidence>
<dbReference type="PROSITE" id="PS50102">
    <property type="entry name" value="RRM"/>
    <property type="match status" value="1"/>
</dbReference>
<dbReference type="InterPro" id="IPR035979">
    <property type="entry name" value="RBD_domain_sf"/>
</dbReference>
<keyword evidence="5" id="KW-1185">Reference proteome</keyword>
<dbReference type="SMART" id="SM00360">
    <property type="entry name" value="RRM"/>
    <property type="match status" value="1"/>
</dbReference>
<dbReference type="EMBL" id="JBJUIK010000002">
    <property type="protein sequence ID" value="KAL3536075.1"/>
    <property type="molecule type" value="Genomic_DNA"/>
</dbReference>
<dbReference type="Pfam" id="PF00076">
    <property type="entry name" value="RRM_1"/>
    <property type="match status" value="1"/>
</dbReference>
<dbReference type="SUPFAM" id="SSF54928">
    <property type="entry name" value="RNA-binding domain, RBD"/>
    <property type="match status" value="1"/>
</dbReference>
<dbReference type="Proteomes" id="UP001630127">
    <property type="component" value="Unassembled WGS sequence"/>
</dbReference>
<evidence type="ECO:0000256" key="1">
    <source>
        <dbReference type="ARBA" id="ARBA00022884"/>
    </source>
</evidence>
<name>A0ABD3AY86_9GENT</name>
<dbReference type="InterPro" id="IPR000504">
    <property type="entry name" value="RRM_dom"/>
</dbReference>
<dbReference type="InterPro" id="IPR012677">
    <property type="entry name" value="Nucleotide-bd_a/b_plait_sf"/>
</dbReference>
<reference evidence="4 5" key="1">
    <citation type="submission" date="2024-11" db="EMBL/GenBank/DDBJ databases">
        <title>A near-complete genome assembly of Cinchona calisaya.</title>
        <authorList>
            <person name="Lian D.C."/>
            <person name="Zhao X.W."/>
            <person name="Wei L."/>
        </authorList>
    </citation>
    <scope>NUCLEOTIDE SEQUENCE [LARGE SCALE GENOMIC DNA]</scope>
    <source>
        <tissue evidence="4">Nenye</tissue>
    </source>
</reference>
<gene>
    <name evidence="4" type="ORF">ACH5RR_004536</name>
</gene>
<dbReference type="GO" id="GO:0003723">
    <property type="term" value="F:RNA binding"/>
    <property type="evidence" value="ECO:0007669"/>
    <property type="project" value="UniProtKB-UniRule"/>
</dbReference>
<comment type="caution">
    <text evidence="4">The sequence shown here is derived from an EMBL/GenBank/DDBJ whole genome shotgun (WGS) entry which is preliminary data.</text>
</comment>
<sequence>MAAVLRRLSNNIIGHLSQPNYRNTTGTALSSSPSWASPALLISRRGIAYKLFIGGLSFYTTENGLSEAFSQFGQVVEAKIPMDRVSERSKGFGFITYASEDEAENAIKGLNGKPLNGRVIFVDYAKPRTGFDGGLPIARGPPEPSSDQ</sequence>
<keyword evidence="1 2" id="KW-0694">RNA-binding</keyword>
<dbReference type="InterPro" id="IPR052462">
    <property type="entry name" value="SLIRP/GR-RBP-like"/>
</dbReference>
<evidence type="ECO:0000259" key="3">
    <source>
        <dbReference type="PROSITE" id="PS50102"/>
    </source>
</evidence>
<proteinExistence type="predicted"/>
<protein>
    <recommendedName>
        <fullName evidence="3">RRM domain-containing protein</fullName>
    </recommendedName>
</protein>
<dbReference type="Gene3D" id="3.30.70.330">
    <property type="match status" value="1"/>
</dbReference>
<accession>A0ABD3AY86</accession>